<sequence length="35" mass="3949">HPHVMAFHQAPKEYGGDAALLVLIEVEEWQPPELP</sequence>
<protein>
    <submittedName>
        <fullName evidence="2">Endonuclease SmrB</fullName>
    </submittedName>
</protein>
<name>A0A747RG30_SALER</name>
<dbReference type="InterPro" id="IPR002625">
    <property type="entry name" value="Smr_dom"/>
</dbReference>
<dbReference type="EMBL" id="DAAVHA010000063">
    <property type="protein sequence ID" value="HAF4637530.1"/>
    <property type="molecule type" value="Genomic_DNA"/>
</dbReference>
<gene>
    <name evidence="2" type="ORF">G8K97_004762</name>
</gene>
<reference evidence="2" key="1">
    <citation type="journal article" date="2018" name="Genome Biol.">
        <title>SKESA: strategic k-mer extension for scrupulous assemblies.</title>
        <authorList>
            <person name="Souvorov A."/>
            <person name="Agarwala R."/>
            <person name="Lipman D.J."/>
        </authorList>
    </citation>
    <scope>NUCLEOTIDE SEQUENCE</scope>
    <source>
        <strain evidence="2">MA.US07/16</strain>
    </source>
</reference>
<feature type="non-terminal residue" evidence="2">
    <location>
        <position position="1"/>
    </location>
</feature>
<proteinExistence type="predicted"/>
<dbReference type="AlphaFoldDB" id="A0A747RG30"/>
<comment type="caution">
    <text evidence="2">The sequence shown here is derived from an EMBL/GenBank/DDBJ whole genome shotgun (WGS) entry which is preliminary data.</text>
</comment>
<evidence type="ECO:0000313" key="2">
    <source>
        <dbReference type="EMBL" id="HAF4637530.1"/>
    </source>
</evidence>
<organism evidence="2">
    <name type="scientific">Salmonella enterica</name>
    <name type="common">Salmonella choleraesuis</name>
    <dbReference type="NCBI Taxonomy" id="28901"/>
    <lineage>
        <taxon>Bacteria</taxon>
        <taxon>Pseudomonadati</taxon>
        <taxon>Pseudomonadota</taxon>
        <taxon>Gammaproteobacteria</taxon>
        <taxon>Enterobacterales</taxon>
        <taxon>Enterobacteriaceae</taxon>
        <taxon>Salmonella</taxon>
    </lineage>
</organism>
<evidence type="ECO:0000259" key="1">
    <source>
        <dbReference type="PROSITE" id="PS50828"/>
    </source>
</evidence>
<feature type="domain" description="Smr" evidence="1">
    <location>
        <begin position="1"/>
        <end position="25"/>
    </location>
</feature>
<keyword evidence="2" id="KW-0540">Nuclease</keyword>
<keyword evidence="2" id="KW-0255">Endonuclease</keyword>
<dbReference type="PROSITE" id="PS50828">
    <property type="entry name" value="SMR"/>
    <property type="match status" value="1"/>
</dbReference>
<dbReference type="GO" id="GO:0004519">
    <property type="term" value="F:endonuclease activity"/>
    <property type="evidence" value="ECO:0007669"/>
    <property type="project" value="UniProtKB-KW"/>
</dbReference>
<accession>A0A747RG30</accession>
<keyword evidence="2" id="KW-0378">Hydrolase</keyword>
<reference evidence="2" key="2">
    <citation type="submission" date="2020-02" db="EMBL/GenBank/DDBJ databases">
        <authorList>
            <consortium name="NCBI Pathogen Detection Project"/>
        </authorList>
    </citation>
    <scope>NUCLEOTIDE SEQUENCE</scope>
    <source>
        <strain evidence="2">MA.US07/16</strain>
    </source>
</reference>